<evidence type="ECO:0000313" key="2">
    <source>
        <dbReference type="Proteomes" id="UP001143856"/>
    </source>
</evidence>
<keyword evidence="2" id="KW-1185">Reference proteome</keyword>
<proteinExistence type="predicted"/>
<gene>
    <name evidence="1" type="ORF">NUW58_g5036</name>
</gene>
<dbReference type="Proteomes" id="UP001143856">
    <property type="component" value="Unassembled WGS sequence"/>
</dbReference>
<organism evidence="1 2">
    <name type="scientific">Xylaria curta</name>
    <dbReference type="NCBI Taxonomy" id="42375"/>
    <lineage>
        <taxon>Eukaryota</taxon>
        <taxon>Fungi</taxon>
        <taxon>Dikarya</taxon>
        <taxon>Ascomycota</taxon>
        <taxon>Pezizomycotina</taxon>
        <taxon>Sordariomycetes</taxon>
        <taxon>Xylariomycetidae</taxon>
        <taxon>Xylariales</taxon>
        <taxon>Xylariaceae</taxon>
        <taxon>Xylaria</taxon>
    </lineage>
</organism>
<dbReference type="EMBL" id="JAPDGR010000948">
    <property type="protein sequence ID" value="KAJ2986425.1"/>
    <property type="molecule type" value="Genomic_DNA"/>
</dbReference>
<name>A0ACC1P6L9_9PEZI</name>
<protein>
    <submittedName>
        <fullName evidence="1">Uncharacterized protein</fullName>
    </submittedName>
</protein>
<evidence type="ECO:0000313" key="1">
    <source>
        <dbReference type="EMBL" id="KAJ2986425.1"/>
    </source>
</evidence>
<reference evidence="1" key="1">
    <citation type="submission" date="2022-10" db="EMBL/GenBank/DDBJ databases">
        <title>Genome Sequence of Xylaria curta.</title>
        <authorList>
            <person name="Buettner E."/>
        </authorList>
    </citation>
    <scope>NUCLEOTIDE SEQUENCE</scope>
    <source>
        <strain evidence="1">Babe10</strain>
    </source>
</reference>
<sequence length="912" mass="101543">MRVNVRDGISRFRLPPLKKYPSRQYQREPTPDLTDVVPVLERKRRMTQWDIKPPGYDNVTAEQAKLSGMFPLPGAPRQQPMDPTRLQAFMNHPGGAVNSAALKPGNSRQSKRLLVSNLPPGSTEDSVTSFFNLQLNGLNVIESTDPCVLCQVSKDNSFALLEFRHSSEATVALALDGISMEADDAMNGVASGGLQIRRPKDYIVPAVPDDTPYEPGVVSKVVVDTPNKLSISNIPPYLADEQVIELLVAFGELKAFILVKDNGTEESRGIAFCEFVDPSITDIAVQGLNGMVIGEKNLKVQKASIGITQVSGVEMGVNAMSMLAGTTASTDAEISRVVQLLNMVTPDELLDNDDYEEICEDVEGECSKFGKIEAMKVPRPIGGSRQSAGVGKIYVKFDTTESAKKALQALAGRKFADRTVVTTYFPEENFEVGAWNTMSKRSLTESLLADPEIAKLYQRATESQFPRLGGQGRLPRGILSEWLSQDRLYAQAYVRLIGGLISRINLPAKVDAKGTKATLQWRILTLLQTCLTGISRELQFFEETASSYGYIGLFDSFAAQPREESPRTLFDGLVVLWATEKAYLTAWSHAKHQGSQNTNFEKDLDGGALRKQFIPNWTSQDFQDFVKEIQECLDAYAESLTGEDNADAIFAAATAMVKEVFVLEEGFWPTIAEGEVSGATHSTWLLLLEVNINKYYHRFLFFARRRHRASICTMAAGDLIDFDVIEGQKENIQSLPGGRSAKKLAEVFSPSPLHKLSTPTPTDTKNINDCIRAEYEAEVAALSESDDPLDVFDRYVRWTFDAYPSAQATPQSQLHTLLERATKAFIGSSQYKNDPRYLKLWLHYIHFFSDSPRETFVFLSRHSIGESLALFYEEYAAWLESASRWSQAEEVYKLGIEREARPMNHPLLPYLV</sequence>
<accession>A0ACC1P6L9</accession>
<comment type="caution">
    <text evidence="1">The sequence shown here is derived from an EMBL/GenBank/DDBJ whole genome shotgun (WGS) entry which is preliminary data.</text>
</comment>